<dbReference type="PROSITE" id="PS51085">
    <property type="entry name" value="2FE2S_FER_2"/>
    <property type="match status" value="1"/>
</dbReference>
<keyword evidence="3" id="KW-0001">2Fe-2S</keyword>
<dbReference type="Gene3D" id="1.10.287.110">
    <property type="entry name" value="DnaJ domain"/>
    <property type="match status" value="1"/>
</dbReference>
<dbReference type="SMART" id="SM00271">
    <property type="entry name" value="DnaJ"/>
    <property type="match status" value="1"/>
</dbReference>
<evidence type="ECO:0000259" key="10">
    <source>
        <dbReference type="PROSITE" id="PS50076"/>
    </source>
</evidence>
<evidence type="ECO:0000256" key="8">
    <source>
        <dbReference type="ARBA" id="ARBA00034078"/>
    </source>
</evidence>
<dbReference type="InterPro" id="IPR053441">
    <property type="entry name" value="2Fe2S_Ferredoxin"/>
</dbReference>
<evidence type="ECO:0000313" key="12">
    <source>
        <dbReference type="EMBL" id="SDN27914.1"/>
    </source>
</evidence>
<dbReference type="STRING" id="660521.SAMN04487949_3811"/>
<keyword evidence="4" id="KW-0479">Metal-binding</keyword>
<reference evidence="13" key="1">
    <citation type="submission" date="2016-10" db="EMBL/GenBank/DDBJ databases">
        <authorList>
            <person name="Varghese N."/>
            <person name="Submissions S."/>
        </authorList>
    </citation>
    <scope>NUCLEOTIDE SEQUENCE [LARGE SCALE GENOMIC DNA]</scope>
    <source>
        <strain evidence="13">CGMCC 1.10119</strain>
    </source>
</reference>
<evidence type="ECO:0000259" key="11">
    <source>
        <dbReference type="PROSITE" id="PS51085"/>
    </source>
</evidence>
<gene>
    <name evidence="12" type="ORF">SAMN04487949_3811</name>
</gene>
<dbReference type="InterPro" id="IPR036869">
    <property type="entry name" value="J_dom_sf"/>
</dbReference>
<dbReference type="AlphaFoldDB" id="A0A1H0A3U7"/>
<keyword evidence="2" id="KW-0813">Transport</keyword>
<dbReference type="Proteomes" id="UP000199451">
    <property type="component" value="Unassembled WGS sequence"/>
</dbReference>
<keyword evidence="5" id="KW-0249">Electron transport</keyword>
<sequence length="227" mass="24692">MESPFEILGIDADASDEEIVAAYRQRVKEAHPDQGGSAAEFQRVRAAYEELQQGYQPDALDVADAVDQTTNGESDGTDDPATADAREPSGPHIEYLNFETFSDHGWDLGDDDLFEKAAAADLAPEDYGVFSYDDGRNLLQSAEDCGYSWPFACRGGACANCAVAVVEGEVEMPSNHILSQEMVDRGIRLSCISEPISDELKVIYNIKHLPGLDDLRLPPQQFGGAND</sequence>
<protein>
    <submittedName>
        <fullName evidence="12">Ferredoxin</fullName>
    </submittedName>
</protein>
<dbReference type="GO" id="GO:0051537">
    <property type="term" value="F:2 iron, 2 sulfur cluster binding"/>
    <property type="evidence" value="ECO:0007669"/>
    <property type="project" value="UniProtKB-KW"/>
</dbReference>
<dbReference type="InterPro" id="IPR001623">
    <property type="entry name" value="DnaJ_domain"/>
</dbReference>
<dbReference type="CDD" id="cd00207">
    <property type="entry name" value="fer2"/>
    <property type="match status" value="1"/>
</dbReference>
<dbReference type="GO" id="GO:0046872">
    <property type="term" value="F:metal ion binding"/>
    <property type="evidence" value="ECO:0007669"/>
    <property type="project" value="UniProtKB-KW"/>
</dbReference>
<evidence type="ECO:0000256" key="2">
    <source>
        <dbReference type="ARBA" id="ARBA00022448"/>
    </source>
</evidence>
<dbReference type="PANTHER" id="PTHR43112">
    <property type="entry name" value="FERREDOXIN"/>
    <property type="match status" value="1"/>
</dbReference>
<proteinExistence type="inferred from homology"/>
<dbReference type="PANTHER" id="PTHR43112:SF3">
    <property type="entry name" value="FERREDOXIN-2, CHLOROPLASTIC"/>
    <property type="match status" value="1"/>
</dbReference>
<name>A0A1H0A3U7_9EURY</name>
<dbReference type="Pfam" id="PF00111">
    <property type="entry name" value="Fer2"/>
    <property type="match status" value="1"/>
</dbReference>
<dbReference type="InterPro" id="IPR036010">
    <property type="entry name" value="2Fe-2S_ferredoxin-like_sf"/>
</dbReference>
<evidence type="ECO:0000256" key="5">
    <source>
        <dbReference type="ARBA" id="ARBA00022982"/>
    </source>
</evidence>
<evidence type="ECO:0000256" key="4">
    <source>
        <dbReference type="ARBA" id="ARBA00022723"/>
    </source>
</evidence>
<dbReference type="InterPro" id="IPR012675">
    <property type="entry name" value="Beta-grasp_dom_sf"/>
</dbReference>
<evidence type="ECO:0000256" key="9">
    <source>
        <dbReference type="SAM" id="MobiDB-lite"/>
    </source>
</evidence>
<keyword evidence="7" id="KW-0411">Iron-sulfur</keyword>
<feature type="region of interest" description="Disordered" evidence="9">
    <location>
        <begin position="68"/>
        <end position="90"/>
    </location>
</feature>
<organism evidence="12 13">
    <name type="scientific">Halogranum gelatinilyticum</name>
    <dbReference type="NCBI Taxonomy" id="660521"/>
    <lineage>
        <taxon>Archaea</taxon>
        <taxon>Methanobacteriati</taxon>
        <taxon>Methanobacteriota</taxon>
        <taxon>Stenosarchaea group</taxon>
        <taxon>Halobacteria</taxon>
        <taxon>Halobacteriales</taxon>
        <taxon>Haloferacaceae</taxon>
    </lineage>
</organism>
<dbReference type="SUPFAM" id="SSF46565">
    <property type="entry name" value="Chaperone J-domain"/>
    <property type="match status" value="1"/>
</dbReference>
<dbReference type="PRINTS" id="PR00625">
    <property type="entry name" value="JDOMAIN"/>
</dbReference>
<evidence type="ECO:0000256" key="7">
    <source>
        <dbReference type="ARBA" id="ARBA00023014"/>
    </source>
</evidence>
<dbReference type="PROSITE" id="PS50076">
    <property type="entry name" value="DNAJ_2"/>
    <property type="match status" value="1"/>
</dbReference>
<evidence type="ECO:0000256" key="1">
    <source>
        <dbReference type="ARBA" id="ARBA00007874"/>
    </source>
</evidence>
<dbReference type="NCBIfam" id="NF041393">
    <property type="entry name" value="Frdxn_Halo"/>
    <property type="match status" value="1"/>
</dbReference>
<dbReference type="Gene3D" id="3.10.20.30">
    <property type="match status" value="1"/>
</dbReference>
<dbReference type="InterPro" id="IPR001041">
    <property type="entry name" value="2Fe-2S_ferredoxin-type"/>
</dbReference>
<dbReference type="OrthoDB" id="195646at2157"/>
<evidence type="ECO:0000256" key="6">
    <source>
        <dbReference type="ARBA" id="ARBA00023004"/>
    </source>
</evidence>
<dbReference type="SUPFAM" id="SSF54292">
    <property type="entry name" value="2Fe-2S ferredoxin-like"/>
    <property type="match status" value="1"/>
</dbReference>
<keyword evidence="6" id="KW-0408">Iron</keyword>
<dbReference type="PROSITE" id="PS00197">
    <property type="entry name" value="2FE2S_FER_1"/>
    <property type="match status" value="1"/>
</dbReference>
<keyword evidence="13" id="KW-1185">Reference proteome</keyword>
<dbReference type="EMBL" id="FNHL01000009">
    <property type="protein sequence ID" value="SDN27914.1"/>
    <property type="molecule type" value="Genomic_DNA"/>
</dbReference>
<dbReference type="CDD" id="cd06257">
    <property type="entry name" value="DnaJ"/>
    <property type="match status" value="1"/>
</dbReference>
<dbReference type="InterPro" id="IPR006058">
    <property type="entry name" value="2Fe2S_fd_BS"/>
</dbReference>
<dbReference type="Pfam" id="PF00226">
    <property type="entry name" value="DnaJ"/>
    <property type="match status" value="1"/>
</dbReference>
<accession>A0A1H0A3U7</accession>
<evidence type="ECO:0000313" key="13">
    <source>
        <dbReference type="Proteomes" id="UP000199451"/>
    </source>
</evidence>
<evidence type="ECO:0000256" key="3">
    <source>
        <dbReference type="ARBA" id="ARBA00022714"/>
    </source>
</evidence>
<feature type="domain" description="2Fe-2S ferredoxin-type" evidence="11">
    <location>
        <begin position="118"/>
        <end position="208"/>
    </location>
</feature>
<comment type="similarity">
    <text evidence="1">Belongs to the 2Fe2S plant-type ferredoxin family.</text>
</comment>
<comment type="cofactor">
    <cofactor evidence="8">
        <name>[2Fe-2S] cluster</name>
        <dbReference type="ChEBI" id="CHEBI:190135"/>
    </cofactor>
</comment>
<dbReference type="RefSeq" id="WP_089700123.1">
    <property type="nucleotide sequence ID" value="NZ_FNHL01000009.1"/>
</dbReference>
<feature type="domain" description="J" evidence="10">
    <location>
        <begin position="3"/>
        <end position="70"/>
    </location>
</feature>